<evidence type="ECO:0000256" key="1">
    <source>
        <dbReference type="SAM" id="MobiDB-lite"/>
    </source>
</evidence>
<gene>
    <name evidence="2" type="ORF">E3N88_21973</name>
</gene>
<sequence>MMRVGLKWGTVGHSDSEAPFIGFIQLLGPRLATNITISGGGRRAHKPRSKSPCTTSHDFGHENQNSKSTIQDLGALTVLPSNLNLEGTFNHPQPDQQLLEEEQRKILVKSYFEIKKMHEANIEHRSALNLGPIQQHNKVDFYEVGPFGQQILYAFESGWNMLE</sequence>
<dbReference type="EMBL" id="SZYD01000012">
    <property type="protein sequence ID" value="KAD4584372.1"/>
    <property type="molecule type" value="Genomic_DNA"/>
</dbReference>
<organism evidence="2 3">
    <name type="scientific">Mikania micrantha</name>
    <name type="common">bitter vine</name>
    <dbReference type="NCBI Taxonomy" id="192012"/>
    <lineage>
        <taxon>Eukaryota</taxon>
        <taxon>Viridiplantae</taxon>
        <taxon>Streptophyta</taxon>
        <taxon>Embryophyta</taxon>
        <taxon>Tracheophyta</taxon>
        <taxon>Spermatophyta</taxon>
        <taxon>Magnoliopsida</taxon>
        <taxon>eudicotyledons</taxon>
        <taxon>Gunneridae</taxon>
        <taxon>Pentapetalae</taxon>
        <taxon>asterids</taxon>
        <taxon>campanulids</taxon>
        <taxon>Asterales</taxon>
        <taxon>Asteraceae</taxon>
        <taxon>Asteroideae</taxon>
        <taxon>Heliantheae alliance</taxon>
        <taxon>Eupatorieae</taxon>
        <taxon>Mikania</taxon>
    </lineage>
</organism>
<name>A0A5N6N935_9ASTR</name>
<reference evidence="2 3" key="1">
    <citation type="submission" date="2019-05" db="EMBL/GenBank/DDBJ databases">
        <title>Mikania micrantha, genome provides insights into the molecular mechanism of rapid growth.</title>
        <authorList>
            <person name="Liu B."/>
        </authorList>
    </citation>
    <scope>NUCLEOTIDE SEQUENCE [LARGE SCALE GENOMIC DNA]</scope>
    <source>
        <strain evidence="2">NLD-2019</strain>
        <tissue evidence="2">Leaf</tissue>
    </source>
</reference>
<proteinExistence type="predicted"/>
<feature type="compositionally biased region" description="Polar residues" evidence="1">
    <location>
        <begin position="51"/>
        <end position="65"/>
    </location>
</feature>
<keyword evidence="3" id="KW-1185">Reference proteome</keyword>
<comment type="caution">
    <text evidence="2">The sequence shown here is derived from an EMBL/GenBank/DDBJ whole genome shotgun (WGS) entry which is preliminary data.</text>
</comment>
<evidence type="ECO:0000313" key="3">
    <source>
        <dbReference type="Proteomes" id="UP000326396"/>
    </source>
</evidence>
<protein>
    <submittedName>
        <fullName evidence="2">Uncharacterized protein</fullName>
    </submittedName>
</protein>
<dbReference type="Proteomes" id="UP000326396">
    <property type="component" value="Linkage Group LG2"/>
</dbReference>
<evidence type="ECO:0000313" key="2">
    <source>
        <dbReference type="EMBL" id="KAD4584372.1"/>
    </source>
</evidence>
<feature type="region of interest" description="Disordered" evidence="1">
    <location>
        <begin position="37"/>
        <end position="65"/>
    </location>
</feature>
<accession>A0A5N6N935</accession>
<dbReference type="AlphaFoldDB" id="A0A5N6N935"/>